<dbReference type="Proteomes" id="UP000006251">
    <property type="component" value="Unassembled WGS sequence"/>
</dbReference>
<dbReference type="EMBL" id="BAEQ01000049">
    <property type="protein sequence ID" value="GAC29684.1"/>
    <property type="molecule type" value="Genomic_DNA"/>
</dbReference>
<dbReference type="STRING" id="1121922.GCA_000428905_00576"/>
<accession>K6YAA7</accession>
<keyword evidence="2" id="KW-1185">Reference proteome</keyword>
<gene>
    <name evidence="1" type="ORF">GPAL_2833</name>
</gene>
<organism evidence="1 2">
    <name type="scientific">Brumicola pallidula DSM 14239 = ACAM 615</name>
    <dbReference type="NCBI Taxonomy" id="1121922"/>
    <lineage>
        <taxon>Bacteria</taxon>
        <taxon>Pseudomonadati</taxon>
        <taxon>Pseudomonadota</taxon>
        <taxon>Gammaproteobacteria</taxon>
        <taxon>Alteromonadales</taxon>
        <taxon>Alteromonadaceae</taxon>
        <taxon>Brumicola</taxon>
    </lineage>
</organism>
<reference evidence="2" key="1">
    <citation type="journal article" date="2014" name="Environ. Microbiol.">
        <title>Comparative genomics of the marine bacterial genus Glaciecola reveals the high degree of genomic diversity and genomic characteristic for cold adaptation.</title>
        <authorList>
            <person name="Qin Q.L."/>
            <person name="Xie B.B."/>
            <person name="Yu Y."/>
            <person name="Shu Y.L."/>
            <person name="Rong J.C."/>
            <person name="Zhang Y.J."/>
            <person name="Zhao D.L."/>
            <person name="Chen X.L."/>
            <person name="Zhang X.Y."/>
            <person name="Chen B."/>
            <person name="Zhou B.C."/>
            <person name="Zhang Y.Z."/>
        </authorList>
    </citation>
    <scope>NUCLEOTIDE SEQUENCE [LARGE SCALE GENOMIC DNA]</scope>
    <source>
        <strain evidence="2">ACAM 615</strain>
    </source>
</reference>
<evidence type="ECO:0000313" key="1">
    <source>
        <dbReference type="EMBL" id="GAC29684.1"/>
    </source>
</evidence>
<sequence>MMSKQKKDVTPISQFDEKACNVEIHYDAVFDNSKHPPFLKNE</sequence>
<name>K6YAA7_9ALTE</name>
<proteinExistence type="predicted"/>
<dbReference type="RefSeq" id="WP_006012923.1">
    <property type="nucleotide sequence ID" value="NZ_BAEQ01000049.1"/>
</dbReference>
<comment type="caution">
    <text evidence="1">The sequence shown here is derived from an EMBL/GenBank/DDBJ whole genome shotgun (WGS) entry which is preliminary data.</text>
</comment>
<evidence type="ECO:0000313" key="2">
    <source>
        <dbReference type="Proteomes" id="UP000006251"/>
    </source>
</evidence>
<dbReference type="AlphaFoldDB" id="K6YAA7"/>
<protein>
    <submittedName>
        <fullName evidence="1">Uncharacterized protein</fullName>
    </submittedName>
</protein>